<dbReference type="OrthoDB" id="5488419at2"/>
<evidence type="ECO:0000259" key="2">
    <source>
        <dbReference type="Pfam" id="PF00248"/>
    </source>
</evidence>
<dbReference type="InterPro" id="IPR036812">
    <property type="entry name" value="NAD(P)_OxRdtase_dom_sf"/>
</dbReference>
<dbReference type="Pfam" id="PF00248">
    <property type="entry name" value="Aldo_ket_red"/>
    <property type="match status" value="1"/>
</dbReference>
<dbReference type="GO" id="GO:0005737">
    <property type="term" value="C:cytoplasm"/>
    <property type="evidence" value="ECO:0007669"/>
    <property type="project" value="TreeGrafter"/>
</dbReference>
<feature type="domain" description="NADP-dependent oxidoreductase" evidence="2">
    <location>
        <begin position="19"/>
        <end position="316"/>
    </location>
</feature>
<proteinExistence type="predicted"/>
<organism evidence="3 4">
    <name type="scientific">Comamonas flocculans</name>
    <dbReference type="NCBI Taxonomy" id="2597701"/>
    <lineage>
        <taxon>Bacteria</taxon>
        <taxon>Pseudomonadati</taxon>
        <taxon>Pseudomonadota</taxon>
        <taxon>Betaproteobacteria</taxon>
        <taxon>Burkholderiales</taxon>
        <taxon>Comamonadaceae</taxon>
        <taxon>Comamonas</taxon>
    </lineage>
</organism>
<keyword evidence="4" id="KW-1185">Reference proteome</keyword>
<dbReference type="SUPFAM" id="SSF51430">
    <property type="entry name" value="NAD(P)-linked oxidoreductase"/>
    <property type="match status" value="1"/>
</dbReference>
<reference evidence="3 4" key="1">
    <citation type="submission" date="2019-07" db="EMBL/GenBank/DDBJ databases">
        <title>Complete genome sequence of Comamonas sp. NLF 7-7 isolated from livestock.</title>
        <authorList>
            <person name="Kim D.H."/>
            <person name="Kim J.G."/>
        </authorList>
    </citation>
    <scope>NUCLEOTIDE SEQUENCE [LARGE SCALE GENOMIC DNA]</scope>
    <source>
        <strain evidence="3 4">NLF 7-7</strain>
    </source>
</reference>
<sequence length="345" mass="36808">MPASLLPHRPLGPFSVSAIALGCMGLSHGYGQRPDAAGAKALVHAALDAGVTLFDTAALYGFGANESLLGPLLRAHRARITLASKGGLAGVPDPEDGVLRRSMDGRPEAIRRDCEASLRRLGTEVIDLYYLHRWDRRVPIEESVGAMARLKQEGKIRALGLSEVAAATLRRAQREHPIAALQSEYSLWSRNAELGTLAACKELGIAYVAFSPLGRGFLAGALQDPGSLQAGDLRTRMPRFAPDAFARNRQHLLAPLQALAQRLGCTPAQLALAWLLHQGDQVIALTGTTQAAHLHESLGAAALALDAATLAELDALFAPERVAGERYALAAQREVDTEKFPFESA</sequence>
<protein>
    <submittedName>
        <fullName evidence="3">Aldo/keto reductase</fullName>
    </submittedName>
</protein>
<dbReference type="EMBL" id="CP042344">
    <property type="protein sequence ID" value="QEA13075.1"/>
    <property type="molecule type" value="Genomic_DNA"/>
</dbReference>
<keyword evidence="1" id="KW-0560">Oxidoreductase</keyword>
<dbReference type="InterPro" id="IPR023210">
    <property type="entry name" value="NADP_OxRdtase_dom"/>
</dbReference>
<dbReference type="Gene3D" id="3.20.20.100">
    <property type="entry name" value="NADP-dependent oxidoreductase domain"/>
    <property type="match status" value="1"/>
</dbReference>
<dbReference type="PANTHER" id="PTHR43625:SF40">
    <property type="entry name" value="ALDO-KETO REDUCTASE YAKC [NADP(+)]"/>
    <property type="match status" value="1"/>
</dbReference>
<accession>A0A5B8RY02</accession>
<dbReference type="KEGG" id="cof:FOZ74_08530"/>
<dbReference type="AlphaFoldDB" id="A0A5B8RY02"/>
<dbReference type="Proteomes" id="UP000321199">
    <property type="component" value="Chromosome"/>
</dbReference>
<gene>
    <name evidence="3" type="ORF">FOZ74_08530</name>
</gene>
<dbReference type="RefSeq" id="WP_146912668.1">
    <property type="nucleotide sequence ID" value="NZ_CP042344.1"/>
</dbReference>
<evidence type="ECO:0000313" key="3">
    <source>
        <dbReference type="EMBL" id="QEA13075.1"/>
    </source>
</evidence>
<dbReference type="PANTHER" id="PTHR43625">
    <property type="entry name" value="AFLATOXIN B1 ALDEHYDE REDUCTASE"/>
    <property type="match status" value="1"/>
</dbReference>
<dbReference type="GO" id="GO:0016491">
    <property type="term" value="F:oxidoreductase activity"/>
    <property type="evidence" value="ECO:0007669"/>
    <property type="project" value="UniProtKB-KW"/>
</dbReference>
<name>A0A5B8RY02_9BURK</name>
<evidence type="ECO:0000256" key="1">
    <source>
        <dbReference type="ARBA" id="ARBA00023002"/>
    </source>
</evidence>
<evidence type="ECO:0000313" key="4">
    <source>
        <dbReference type="Proteomes" id="UP000321199"/>
    </source>
</evidence>
<dbReference type="InterPro" id="IPR050791">
    <property type="entry name" value="Aldo-Keto_reductase"/>
</dbReference>